<proteinExistence type="inferred from homology"/>
<reference evidence="5 6" key="1">
    <citation type="submission" date="2019-12" db="EMBL/GenBank/DDBJ databases">
        <authorList>
            <person name="Li M."/>
        </authorList>
    </citation>
    <scope>NUCLEOTIDE SEQUENCE [LARGE SCALE GENOMIC DNA]</scope>
    <source>
        <strain evidence="5 6">GBMRC 2024</strain>
    </source>
</reference>
<dbReference type="InterPro" id="IPR011042">
    <property type="entry name" value="6-blade_b-propeller_TolB-like"/>
</dbReference>
<evidence type="ECO:0000256" key="3">
    <source>
        <dbReference type="PIRSR" id="PIRSR605511-2"/>
    </source>
</evidence>
<evidence type="ECO:0000259" key="4">
    <source>
        <dbReference type="Pfam" id="PF08450"/>
    </source>
</evidence>
<evidence type="ECO:0000313" key="5">
    <source>
        <dbReference type="EMBL" id="MXN20200.1"/>
    </source>
</evidence>
<dbReference type="AlphaFoldDB" id="A0A6L7GA57"/>
<feature type="active site" description="Proton donor/acceptor" evidence="2">
    <location>
        <position position="194"/>
    </location>
</feature>
<feature type="binding site" evidence="3">
    <location>
        <position position="99"/>
    </location>
    <ligand>
        <name>substrate</name>
    </ligand>
</feature>
<protein>
    <submittedName>
        <fullName evidence="5">SMP-30/gluconolactonase/LRE family protein</fullName>
    </submittedName>
</protein>
<gene>
    <name evidence="5" type="ORF">GR170_20380</name>
</gene>
<dbReference type="InterPro" id="IPR005511">
    <property type="entry name" value="SMP-30"/>
</dbReference>
<keyword evidence="6" id="KW-1185">Reference proteome</keyword>
<name>A0A6L7GA57_9RHOB</name>
<evidence type="ECO:0000256" key="1">
    <source>
        <dbReference type="ARBA" id="ARBA00008853"/>
    </source>
</evidence>
<organism evidence="5 6">
    <name type="scientific">Pseudooceanicola albus</name>
    <dbReference type="NCBI Taxonomy" id="2692189"/>
    <lineage>
        <taxon>Bacteria</taxon>
        <taxon>Pseudomonadati</taxon>
        <taxon>Pseudomonadota</taxon>
        <taxon>Alphaproteobacteria</taxon>
        <taxon>Rhodobacterales</taxon>
        <taxon>Paracoccaceae</taxon>
        <taxon>Pseudooceanicola</taxon>
    </lineage>
</organism>
<keyword evidence="3" id="KW-0862">Zinc</keyword>
<sequence>MTQARIFDPRSCFLGEGPLWHPERQQLFWFDIIHKRLRSRRDEAALEWQFEEHFSAAGRIDADTLLLASETGLWSFDIDSGRKERFLTLEADKPQTRSNDGRADPQGGFWIGTMGKQAERDAGAIHRYFEGRIETIFMGITIPNAICFAPDGRTAYFADTPTQKILRQPLDPEGWPEGAPELFLDLAPEGLYPDGAVVDAEGALWSAQWGAGRVARYLPDGQLERVVQLAGSQSTCPAFGGPDGETLFVTSAQEGLEHPDSAQGLVYCIETGIKGQQEHRVRMTR</sequence>
<evidence type="ECO:0000256" key="2">
    <source>
        <dbReference type="PIRSR" id="PIRSR605511-1"/>
    </source>
</evidence>
<dbReference type="InterPro" id="IPR013658">
    <property type="entry name" value="SGL"/>
</dbReference>
<dbReference type="RefSeq" id="WP_160896324.1">
    <property type="nucleotide sequence ID" value="NZ_WUMU01000024.1"/>
</dbReference>
<dbReference type="PRINTS" id="PR01790">
    <property type="entry name" value="SMP30FAMILY"/>
</dbReference>
<feature type="binding site" evidence="3">
    <location>
        <position position="97"/>
    </location>
    <ligand>
        <name>substrate</name>
    </ligand>
</feature>
<evidence type="ECO:0000313" key="6">
    <source>
        <dbReference type="Proteomes" id="UP000477911"/>
    </source>
</evidence>
<dbReference type="Proteomes" id="UP000477911">
    <property type="component" value="Unassembled WGS sequence"/>
</dbReference>
<accession>A0A6L7GA57</accession>
<comment type="caution">
    <text evidence="5">The sequence shown here is derived from an EMBL/GenBank/DDBJ whole genome shotgun (WGS) entry which is preliminary data.</text>
</comment>
<dbReference type="Gene3D" id="2.120.10.30">
    <property type="entry name" value="TolB, C-terminal domain"/>
    <property type="match status" value="1"/>
</dbReference>
<dbReference type="GO" id="GO:0005509">
    <property type="term" value="F:calcium ion binding"/>
    <property type="evidence" value="ECO:0007669"/>
    <property type="project" value="TreeGrafter"/>
</dbReference>
<dbReference type="SUPFAM" id="SSF63829">
    <property type="entry name" value="Calcium-dependent phosphotriesterase"/>
    <property type="match status" value="1"/>
</dbReference>
<feature type="binding site" evidence="3">
    <location>
        <position position="16"/>
    </location>
    <ligand>
        <name>a divalent metal cation</name>
        <dbReference type="ChEBI" id="CHEBI:60240"/>
    </ligand>
</feature>
<dbReference type="GO" id="GO:0019853">
    <property type="term" value="P:L-ascorbic acid biosynthetic process"/>
    <property type="evidence" value="ECO:0007669"/>
    <property type="project" value="TreeGrafter"/>
</dbReference>
<dbReference type="PANTHER" id="PTHR10907:SF47">
    <property type="entry name" value="REGUCALCIN"/>
    <property type="match status" value="1"/>
</dbReference>
<dbReference type="Pfam" id="PF08450">
    <property type="entry name" value="SGL"/>
    <property type="match status" value="1"/>
</dbReference>
<dbReference type="PANTHER" id="PTHR10907">
    <property type="entry name" value="REGUCALCIN"/>
    <property type="match status" value="1"/>
</dbReference>
<feature type="binding site" evidence="3">
    <location>
        <position position="194"/>
    </location>
    <ligand>
        <name>a divalent metal cation</name>
        <dbReference type="ChEBI" id="CHEBI:60240"/>
    </ligand>
</feature>
<dbReference type="EMBL" id="WUMU01000024">
    <property type="protein sequence ID" value="MXN20200.1"/>
    <property type="molecule type" value="Genomic_DNA"/>
</dbReference>
<comment type="cofactor">
    <cofactor evidence="3">
        <name>Zn(2+)</name>
        <dbReference type="ChEBI" id="CHEBI:29105"/>
    </cofactor>
    <text evidence="3">Binds 1 divalent metal cation per subunit.</text>
</comment>
<feature type="binding site" evidence="3">
    <location>
        <position position="144"/>
    </location>
    <ligand>
        <name>a divalent metal cation</name>
        <dbReference type="ChEBI" id="CHEBI:60240"/>
    </ligand>
</feature>
<dbReference type="GO" id="GO:0004341">
    <property type="term" value="F:gluconolactonase activity"/>
    <property type="evidence" value="ECO:0007669"/>
    <property type="project" value="TreeGrafter"/>
</dbReference>
<feature type="domain" description="SMP-30/Gluconolactonase/LRE-like region" evidence="4">
    <location>
        <begin position="14"/>
        <end position="253"/>
    </location>
</feature>
<comment type="similarity">
    <text evidence="1">Belongs to the SMP-30/CGR1 family.</text>
</comment>
<keyword evidence="3" id="KW-0479">Metal-binding</keyword>